<dbReference type="Proteomes" id="UP000199400">
    <property type="component" value="Unassembled WGS sequence"/>
</dbReference>
<feature type="signal peptide" evidence="3">
    <location>
        <begin position="1"/>
        <end position="22"/>
    </location>
</feature>
<dbReference type="AlphaFoldDB" id="A0A1I2BWR8"/>
<evidence type="ECO:0000313" key="5">
    <source>
        <dbReference type="Proteomes" id="UP000199400"/>
    </source>
</evidence>
<evidence type="ECO:0000256" key="2">
    <source>
        <dbReference type="SAM" id="Phobius"/>
    </source>
</evidence>
<keyword evidence="2" id="KW-0472">Membrane</keyword>
<keyword evidence="2" id="KW-0812">Transmembrane</keyword>
<keyword evidence="5" id="KW-1185">Reference proteome</keyword>
<evidence type="ECO:0000256" key="1">
    <source>
        <dbReference type="SAM" id="MobiDB-lite"/>
    </source>
</evidence>
<accession>A0A1I2BWR8</accession>
<feature type="transmembrane region" description="Helical" evidence="2">
    <location>
        <begin position="302"/>
        <end position="323"/>
    </location>
</feature>
<evidence type="ECO:0000313" key="4">
    <source>
        <dbReference type="EMBL" id="SFE59790.1"/>
    </source>
</evidence>
<sequence>MSPMSLSLACLLALQAANPAPARTPECELTDNRCEAELFLRRAKAAKNDRHRAMYLFAAHRAYLAVFDEVGEASLVCKARRAYDESVAIADQPDEQRASFVAKLEDLTSRERKAGVRCGNFLRNRSPGERGRVAKKPASAATSKSPDEPSTLDVAASRSPGEPSPDAAANTTGEAAMVVTKASSEPAPVHAVAAEQATPGTLNSKPSAGPSEGDLLAVTRRPASETTSVPRPGRGLVIGGSVTLGLGLVLAGVASYTGSRLVETRRAAEVLHASFDGYATEEQLAEDAALRHDYRRLGPPTLALALVGGTSVVVGAVLLGVGARRMARTASRTAIVPVPGGVAFRARF</sequence>
<dbReference type="STRING" id="54.SAMN02745121_04792"/>
<evidence type="ECO:0000256" key="3">
    <source>
        <dbReference type="SAM" id="SignalP"/>
    </source>
</evidence>
<name>A0A1I2BWR8_9BACT</name>
<evidence type="ECO:0008006" key="6">
    <source>
        <dbReference type="Google" id="ProtNLM"/>
    </source>
</evidence>
<proteinExistence type="predicted"/>
<feature type="chain" id="PRO_5011464088" description="DUF4398 domain-containing protein" evidence="3">
    <location>
        <begin position="23"/>
        <end position="348"/>
    </location>
</feature>
<feature type="region of interest" description="Disordered" evidence="1">
    <location>
        <begin position="120"/>
        <end position="214"/>
    </location>
</feature>
<organism evidence="4 5">
    <name type="scientific">Nannocystis exedens</name>
    <dbReference type="NCBI Taxonomy" id="54"/>
    <lineage>
        <taxon>Bacteria</taxon>
        <taxon>Pseudomonadati</taxon>
        <taxon>Myxococcota</taxon>
        <taxon>Polyangia</taxon>
        <taxon>Nannocystales</taxon>
        <taxon>Nannocystaceae</taxon>
        <taxon>Nannocystis</taxon>
    </lineage>
</organism>
<gene>
    <name evidence="4" type="ORF">SAMN02745121_04792</name>
</gene>
<protein>
    <recommendedName>
        <fullName evidence="6">DUF4398 domain-containing protein</fullName>
    </recommendedName>
</protein>
<reference evidence="5" key="1">
    <citation type="submission" date="2016-10" db="EMBL/GenBank/DDBJ databases">
        <authorList>
            <person name="Varghese N."/>
            <person name="Submissions S."/>
        </authorList>
    </citation>
    <scope>NUCLEOTIDE SEQUENCE [LARGE SCALE GENOMIC DNA]</scope>
    <source>
        <strain evidence="5">ATCC 25963</strain>
    </source>
</reference>
<dbReference type="EMBL" id="FOMX01000016">
    <property type="protein sequence ID" value="SFE59790.1"/>
    <property type="molecule type" value="Genomic_DNA"/>
</dbReference>
<keyword evidence="2" id="KW-1133">Transmembrane helix</keyword>
<keyword evidence="3" id="KW-0732">Signal</keyword>